<dbReference type="InterPro" id="IPR012319">
    <property type="entry name" value="FPG_cat"/>
</dbReference>
<evidence type="ECO:0000259" key="10">
    <source>
        <dbReference type="PROSITE" id="PS51068"/>
    </source>
</evidence>
<evidence type="ECO:0000256" key="3">
    <source>
        <dbReference type="ARBA" id="ARBA00022763"/>
    </source>
</evidence>
<accession>A0AAE3U6B7</accession>
<dbReference type="SUPFAM" id="SSF46946">
    <property type="entry name" value="S13-like H2TH domain"/>
    <property type="match status" value="1"/>
</dbReference>
<feature type="domain" description="Formamidopyrimidine-DNA glycosylase catalytic" evidence="10">
    <location>
        <begin position="2"/>
        <end position="112"/>
    </location>
</feature>
<comment type="caution">
    <text evidence="11">The sequence shown here is derived from an EMBL/GenBank/DDBJ whole genome shotgun (WGS) entry which is preliminary data.</text>
</comment>
<dbReference type="PROSITE" id="PS51068">
    <property type="entry name" value="FPG_CAT"/>
    <property type="match status" value="1"/>
</dbReference>
<evidence type="ECO:0000313" key="12">
    <source>
        <dbReference type="Proteomes" id="UP001241110"/>
    </source>
</evidence>
<dbReference type="SMART" id="SM00898">
    <property type="entry name" value="Fapy_DNA_glyco"/>
    <property type="match status" value="1"/>
</dbReference>
<keyword evidence="3" id="KW-0227">DNA damage</keyword>
<evidence type="ECO:0000256" key="9">
    <source>
        <dbReference type="ARBA" id="ARBA00023295"/>
    </source>
</evidence>
<gene>
    <name evidence="11" type="ORF">QNI16_00345</name>
</gene>
<dbReference type="InterPro" id="IPR010979">
    <property type="entry name" value="Ribosomal_uS13-like_H2TH"/>
</dbReference>
<dbReference type="Pfam" id="PF06831">
    <property type="entry name" value="H2TH"/>
    <property type="match status" value="1"/>
</dbReference>
<dbReference type="AlphaFoldDB" id="A0AAE3U6B7"/>
<sequence length="259" mass="29003">MPELPDLTVFSENLTKAFKGKTLTSVRIFHGKRCDASQVFEEKVLNKTLSEVKTIGKEMFFHFGEDVHFGVHLMLKGGTAISEELESISYKIAAFGFNDGKFVVITDPQRWAKVIVNLAKDSTPDALLGPLTLDDFKSALRRFHGKPVKAFLIDQAVMKGIGNAYADEILYDIKVDPASLCNKLPDEIIVSLHKQIPVTLQWGVNEIRKLTPDAVSGEGRAFMKVHRKDLDKTTTGFVIWQKDVAGKTSYFTEEQVYYG</sequence>
<evidence type="ECO:0000256" key="7">
    <source>
        <dbReference type="ARBA" id="ARBA00023239"/>
    </source>
</evidence>
<dbReference type="PANTHER" id="PTHR22993:SF9">
    <property type="entry name" value="FORMAMIDOPYRIMIDINE-DNA GLYCOSYLASE"/>
    <property type="match status" value="1"/>
</dbReference>
<dbReference type="GO" id="GO:0008534">
    <property type="term" value="F:oxidized purine nucleobase lesion DNA N-glycosylase activity"/>
    <property type="evidence" value="ECO:0007669"/>
    <property type="project" value="UniProtKB-EC"/>
</dbReference>
<dbReference type="InterPro" id="IPR015886">
    <property type="entry name" value="H2TH_FPG"/>
</dbReference>
<dbReference type="EMBL" id="JASJOS010000001">
    <property type="protein sequence ID" value="MDJ1478908.1"/>
    <property type="molecule type" value="Genomic_DNA"/>
</dbReference>
<dbReference type="Pfam" id="PF01149">
    <property type="entry name" value="Fapy_DNA_glyco"/>
    <property type="match status" value="1"/>
</dbReference>
<keyword evidence="5" id="KW-0238">DNA-binding</keyword>
<dbReference type="PANTHER" id="PTHR22993">
    <property type="entry name" value="FORMAMIDOPYRIMIDINE-DNA GLYCOSYLASE"/>
    <property type="match status" value="1"/>
</dbReference>
<keyword evidence="4" id="KW-0378">Hydrolase</keyword>
<reference evidence="11" key="1">
    <citation type="submission" date="2023-05" db="EMBL/GenBank/DDBJ databases">
        <authorList>
            <person name="Zhang X."/>
        </authorList>
    </citation>
    <scope>NUCLEOTIDE SEQUENCE</scope>
    <source>
        <strain evidence="11">YF14B1</strain>
    </source>
</reference>
<evidence type="ECO:0000313" key="11">
    <source>
        <dbReference type="EMBL" id="MDJ1478908.1"/>
    </source>
</evidence>
<dbReference type="GO" id="GO:0003684">
    <property type="term" value="F:damaged DNA binding"/>
    <property type="evidence" value="ECO:0007669"/>
    <property type="project" value="InterPro"/>
</dbReference>
<proteinExistence type="inferred from homology"/>
<dbReference type="InterPro" id="IPR035937">
    <property type="entry name" value="FPG_N"/>
</dbReference>
<dbReference type="GO" id="GO:0016829">
    <property type="term" value="F:lyase activity"/>
    <property type="evidence" value="ECO:0007669"/>
    <property type="project" value="UniProtKB-KW"/>
</dbReference>
<keyword evidence="6" id="KW-0234">DNA repair</keyword>
<keyword evidence="8" id="KW-0511">Multifunctional enzyme</keyword>
<keyword evidence="9" id="KW-0326">Glycosidase</keyword>
<dbReference type="GO" id="GO:0006284">
    <property type="term" value="P:base-excision repair"/>
    <property type="evidence" value="ECO:0007669"/>
    <property type="project" value="InterPro"/>
</dbReference>
<keyword evidence="7" id="KW-0456">Lyase</keyword>
<dbReference type="GO" id="GO:0008270">
    <property type="term" value="F:zinc ion binding"/>
    <property type="evidence" value="ECO:0007669"/>
    <property type="project" value="InterPro"/>
</dbReference>
<evidence type="ECO:0000256" key="4">
    <source>
        <dbReference type="ARBA" id="ARBA00022801"/>
    </source>
</evidence>
<evidence type="ECO:0000256" key="2">
    <source>
        <dbReference type="ARBA" id="ARBA00009409"/>
    </source>
</evidence>
<dbReference type="GO" id="GO:0003906">
    <property type="term" value="F:DNA-(apurinic or apyrimidinic site) endonuclease activity"/>
    <property type="evidence" value="ECO:0007669"/>
    <property type="project" value="InterPro"/>
</dbReference>
<evidence type="ECO:0000256" key="6">
    <source>
        <dbReference type="ARBA" id="ARBA00023204"/>
    </source>
</evidence>
<dbReference type="RefSeq" id="WP_313974677.1">
    <property type="nucleotide sequence ID" value="NZ_JASJOS010000001.1"/>
</dbReference>
<protein>
    <submittedName>
        <fullName evidence="11">DNA-formamidopyrimidine glycosylase family protein</fullName>
    </submittedName>
</protein>
<comment type="similarity">
    <text evidence="2">Belongs to the FPG family.</text>
</comment>
<dbReference type="SUPFAM" id="SSF81624">
    <property type="entry name" value="N-terminal domain of MutM-like DNA repair proteins"/>
    <property type="match status" value="1"/>
</dbReference>
<dbReference type="SMART" id="SM01232">
    <property type="entry name" value="H2TH"/>
    <property type="match status" value="1"/>
</dbReference>
<dbReference type="Gene3D" id="3.20.190.10">
    <property type="entry name" value="MutM-like, N-terminal"/>
    <property type="match status" value="1"/>
</dbReference>
<dbReference type="Proteomes" id="UP001241110">
    <property type="component" value="Unassembled WGS sequence"/>
</dbReference>
<name>A0AAE3U6B7_9BACT</name>
<evidence type="ECO:0000256" key="5">
    <source>
        <dbReference type="ARBA" id="ARBA00023125"/>
    </source>
</evidence>
<organism evidence="11 12">
    <name type="scientific">Xanthocytophaga flava</name>
    <dbReference type="NCBI Taxonomy" id="3048013"/>
    <lineage>
        <taxon>Bacteria</taxon>
        <taxon>Pseudomonadati</taxon>
        <taxon>Bacteroidota</taxon>
        <taxon>Cytophagia</taxon>
        <taxon>Cytophagales</taxon>
        <taxon>Rhodocytophagaceae</taxon>
        <taxon>Xanthocytophaga</taxon>
    </lineage>
</organism>
<evidence type="ECO:0000256" key="8">
    <source>
        <dbReference type="ARBA" id="ARBA00023268"/>
    </source>
</evidence>
<evidence type="ECO:0000256" key="1">
    <source>
        <dbReference type="ARBA" id="ARBA00001668"/>
    </source>
</evidence>
<dbReference type="Gene3D" id="1.10.8.50">
    <property type="match status" value="1"/>
</dbReference>
<comment type="catalytic activity">
    <reaction evidence="1">
        <text>Hydrolysis of DNA containing ring-opened 7-methylguanine residues, releasing 2,6-diamino-4-hydroxy-5-(N-methyl)formamidopyrimidine.</text>
        <dbReference type="EC" id="3.2.2.23"/>
    </reaction>
</comment>